<evidence type="ECO:0000313" key="6">
    <source>
        <dbReference type="Proteomes" id="UP000827724"/>
    </source>
</evidence>
<dbReference type="CDD" id="cd00067">
    <property type="entry name" value="GAL4"/>
    <property type="match status" value="1"/>
</dbReference>
<dbReference type="Proteomes" id="UP000827724">
    <property type="component" value="Unassembled WGS sequence"/>
</dbReference>
<dbReference type="InterPro" id="IPR001138">
    <property type="entry name" value="Zn2Cys6_DnaBD"/>
</dbReference>
<organism evidence="5 6">
    <name type="scientific">Trichoderma cornu-damae</name>
    <dbReference type="NCBI Taxonomy" id="654480"/>
    <lineage>
        <taxon>Eukaryota</taxon>
        <taxon>Fungi</taxon>
        <taxon>Dikarya</taxon>
        <taxon>Ascomycota</taxon>
        <taxon>Pezizomycotina</taxon>
        <taxon>Sordariomycetes</taxon>
        <taxon>Hypocreomycetidae</taxon>
        <taxon>Hypocreales</taxon>
        <taxon>Hypocreaceae</taxon>
        <taxon>Trichoderma</taxon>
    </lineage>
</organism>
<dbReference type="AlphaFoldDB" id="A0A9P8TYJ5"/>
<evidence type="ECO:0000313" key="5">
    <source>
        <dbReference type="EMBL" id="KAH6609157.1"/>
    </source>
</evidence>
<dbReference type="Pfam" id="PF04082">
    <property type="entry name" value="Fungal_trans"/>
    <property type="match status" value="1"/>
</dbReference>
<dbReference type="InterPro" id="IPR007219">
    <property type="entry name" value="XnlR_reg_dom"/>
</dbReference>
<keyword evidence="6" id="KW-1185">Reference proteome</keyword>
<evidence type="ECO:0000256" key="2">
    <source>
        <dbReference type="ARBA" id="ARBA00022723"/>
    </source>
</evidence>
<dbReference type="GO" id="GO:0003677">
    <property type="term" value="F:DNA binding"/>
    <property type="evidence" value="ECO:0007669"/>
    <property type="project" value="InterPro"/>
</dbReference>
<gene>
    <name evidence="5" type="ORF">Trco_002503</name>
</gene>
<dbReference type="GO" id="GO:0008270">
    <property type="term" value="F:zinc ion binding"/>
    <property type="evidence" value="ECO:0007669"/>
    <property type="project" value="InterPro"/>
</dbReference>
<dbReference type="GO" id="GO:0006351">
    <property type="term" value="P:DNA-templated transcription"/>
    <property type="evidence" value="ECO:0007669"/>
    <property type="project" value="InterPro"/>
</dbReference>
<reference evidence="5" key="1">
    <citation type="submission" date="2021-08" db="EMBL/GenBank/DDBJ databases">
        <title>Chromosome-Level Trichoderma cornu-damae using Hi-C Data.</title>
        <authorList>
            <person name="Kim C.S."/>
        </authorList>
    </citation>
    <scope>NUCLEOTIDE SEQUENCE</scope>
    <source>
        <strain evidence="5">KA19-0412C</strain>
    </source>
</reference>
<protein>
    <recommendedName>
        <fullName evidence="4">Zn(2)-C6 fungal-type domain-containing protein</fullName>
    </recommendedName>
</protein>
<sequence>MTRRVIASGRSCLECRRRKIKCDRSLPCAYCTRTKLQCTYPSWRPNRNAAAEGDLAVRVQSIESALKSLEHKITHIGSLLHVDSEITSKQGHGGQGHQFSTSLPFDGSIDASQPLESLHPPPSSISFIWQTYLDVVDPLLKIFHIPSTQRHVMSISQGRGVPDAPTECLVFAIYYSTVISMSAAECRDELDEERPVLLQSFRYREGIERALICGRQDENGPDVCSLIGLAIGNAMKLGLHTEIPGMRTFELEMRRRLWWQIRTLDVRIAEDFGGDPYIIESSPSTQLPLNINDISLDPEMGDLPNPQPGRSEMLFSLVRFEVSHFARRILFSDRFCQSNGYQIMNEAQKCQAVDQFKERIEKQYFSYCYKAVPLDCITIASNRLILAKLKLAVCKPGIDQNYRMPLRANYRKACEEVLEHAHALRKHSKGRRWLWLFQTYVEWDPLAYLLLDYCITMSSPSQSSSSTFDESNAVPWKVVDESYNHWKNNPDVHRDRRWANIEELRSQALSIKEKAQNAIQTPQPIR</sequence>
<accession>A0A9P8TYJ5</accession>
<dbReference type="InterPro" id="IPR050613">
    <property type="entry name" value="Sec_Metabolite_Reg"/>
</dbReference>
<evidence type="ECO:0000256" key="1">
    <source>
        <dbReference type="ARBA" id="ARBA00004123"/>
    </source>
</evidence>
<keyword evidence="2" id="KW-0479">Metal-binding</keyword>
<evidence type="ECO:0000259" key="4">
    <source>
        <dbReference type="PROSITE" id="PS50048"/>
    </source>
</evidence>
<dbReference type="SMART" id="SM00066">
    <property type="entry name" value="GAL4"/>
    <property type="match status" value="1"/>
</dbReference>
<dbReference type="Gene3D" id="4.10.240.10">
    <property type="entry name" value="Zn(2)-C6 fungal-type DNA-binding domain"/>
    <property type="match status" value="1"/>
</dbReference>
<dbReference type="OrthoDB" id="435881at2759"/>
<dbReference type="PROSITE" id="PS50048">
    <property type="entry name" value="ZN2_CY6_FUNGAL_2"/>
    <property type="match status" value="1"/>
</dbReference>
<name>A0A9P8TYJ5_9HYPO</name>
<dbReference type="EMBL" id="JAIWOZ010000002">
    <property type="protein sequence ID" value="KAH6609157.1"/>
    <property type="molecule type" value="Genomic_DNA"/>
</dbReference>
<dbReference type="GO" id="GO:0000981">
    <property type="term" value="F:DNA-binding transcription factor activity, RNA polymerase II-specific"/>
    <property type="evidence" value="ECO:0007669"/>
    <property type="project" value="InterPro"/>
</dbReference>
<dbReference type="SMART" id="SM00906">
    <property type="entry name" value="Fungal_trans"/>
    <property type="match status" value="1"/>
</dbReference>
<dbReference type="PANTHER" id="PTHR31001">
    <property type="entry name" value="UNCHARACTERIZED TRANSCRIPTIONAL REGULATORY PROTEIN"/>
    <property type="match status" value="1"/>
</dbReference>
<evidence type="ECO:0000256" key="3">
    <source>
        <dbReference type="ARBA" id="ARBA00023242"/>
    </source>
</evidence>
<dbReference type="Pfam" id="PF00172">
    <property type="entry name" value="Zn_clus"/>
    <property type="match status" value="1"/>
</dbReference>
<comment type="subcellular location">
    <subcellularLocation>
        <location evidence="1">Nucleus</location>
    </subcellularLocation>
</comment>
<dbReference type="InterPro" id="IPR036864">
    <property type="entry name" value="Zn2-C6_fun-type_DNA-bd_sf"/>
</dbReference>
<dbReference type="SUPFAM" id="SSF57701">
    <property type="entry name" value="Zn2/Cys6 DNA-binding domain"/>
    <property type="match status" value="1"/>
</dbReference>
<dbReference type="GO" id="GO:0005634">
    <property type="term" value="C:nucleus"/>
    <property type="evidence" value="ECO:0007669"/>
    <property type="project" value="UniProtKB-SubCell"/>
</dbReference>
<keyword evidence="3" id="KW-0539">Nucleus</keyword>
<comment type="caution">
    <text evidence="5">The sequence shown here is derived from an EMBL/GenBank/DDBJ whole genome shotgun (WGS) entry which is preliminary data.</text>
</comment>
<dbReference type="PROSITE" id="PS00463">
    <property type="entry name" value="ZN2_CY6_FUNGAL_1"/>
    <property type="match status" value="1"/>
</dbReference>
<dbReference type="CDD" id="cd12148">
    <property type="entry name" value="fungal_TF_MHR"/>
    <property type="match status" value="1"/>
</dbReference>
<feature type="domain" description="Zn(2)-C6 fungal-type" evidence="4">
    <location>
        <begin position="11"/>
        <end position="40"/>
    </location>
</feature>
<proteinExistence type="predicted"/>
<dbReference type="PANTHER" id="PTHR31001:SF91">
    <property type="entry name" value="ZN(II)2CYS6 TRANSCRIPTION FACTOR (EUROFUNG)"/>
    <property type="match status" value="1"/>
</dbReference>